<accession>A0A0E0LT50</accession>
<dbReference type="AlphaFoldDB" id="A0A0E0LT50"/>
<evidence type="ECO:0000313" key="3">
    <source>
        <dbReference type="EnsemblPlants" id="OPUNC08G08040.1"/>
    </source>
</evidence>
<dbReference type="Gramene" id="OPUNC08G08040.1">
    <property type="protein sequence ID" value="OPUNC08G08040.1"/>
    <property type="gene ID" value="OPUNC08G08040"/>
</dbReference>
<reference evidence="3" key="2">
    <citation type="submission" date="2018-05" db="EMBL/GenBank/DDBJ databases">
        <title>OpunRS2 (Oryza punctata Reference Sequence Version 2).</title>
        <authorList>
            <person name="Zhang J."/>
            <person name="Kudrna D."/>
            <person name="Lee S."/>
            <person name="Talag J."/>
            <person name="Welchert J."/>
            <person name="Wing R.A."/>
        </authorList>
    </citation>
    <scope>NUCLEOTIDE SEQUENCE [LARGE SCALE GENOMIC DNA]</scope>
</reference>
<dbReference type="Pfam" id="PF00646">
    <property type="entry name" value="F-box"/>
    <property type="match status" value="1"/>
</dbReference>
<sequence length="333" mass="37681">MSQLMELSNRHWFCLAYDFRCQENGIDEDFLNSEMSYNSLAGLKYMSFTGAEYSSNLMCFMKFVLSRAESLKSFVVATDYHEANELYGKVCMELAACRKASTLCEARAPPSPPPRRRDAEAPPPPPVAGTDMLMFLPPEILDIILARIPFEKLVRTCCLSREWRRRWESVPFLDIRLPRGSATVPDARALWRCAAPVRGFRAYVRTGHFYRAALWLRALARKRVRELTLDSPPAYALLDPALFFSGAALVRLHLHHCHMPPAPRGFPGFPNLFSLPFVGGGEQLEHLIAAAPRLAELSLDIVVAQPIREDGGFDRVCEWAIHAPNLRVLKMEM</sequence>
<dbReference type="PANTHER" id="PTHR31639">
    <property type="entry name" value="F-BOX PROTEIN-LIKE"/>
    <property type="match status" value="1"/>
</dbReference>
<dbReference type="Pfam" id="PF24758">
    <property type="entry name" value="LRR_At5g56370"/>
    <property type="match status" value="1"/>
</dbReference>
<name>A0A0E0LT50_ORYPU</name>
<organism evidence="3">
    <name type="scientific">Oryza punctata</name>
    <name type="common">Red rice</name>
    <dbReference type="NCBI Taxonomy" id="4537"/>
    <lineage>
        <taxon>Eukaryota</taxon>
        <taxon>Viridiplantae</taxon>
        <taxon>Streptophyta</taxon>
        <taxon>Embryophyta</taxon>
        <taxon>Tracheophyta</taxon>
        <taxon>Spermatophyta</taxon>
        <taxon>Magnoliopsida</taxon>
        <taxon>Liliopsida</taxon>
        <taxon>Poales</taxon>
        <taxon>Poaceae</taxon>
        <taxon>BOP clade</taxon>
        <taxon>Oryzoideae</taxon>
        <taxon>Oryzeae</taxon>
        <taxon>Oryzinae</taxon>
        <taxon>Oryza</taxon>
    </lineage>
</organism>
<protein>
    <submittedName>
        <fullName evidence="3">Uncharacterized protein</fullName>
    </submittedName>
</protein>
<evidence type="ECO:0000259" key="1">
    <source>
        <dbReference type="Pfam" id="PF00646"/>
    </source>
</evidence>
<dbReference type="InterPro" id="IPR001810">
    <property type="entry name" value="F-box_dom"/>
</dbReference>
<dbReference type="PANTHER" id="PTHR31639:SF297">
    <property type="entry name" value="OS08G0267800 PROTEIN"/>
    <property type="match status" value="1"/>
</dbReference>
<dbReference type="OMA" id="KFRDLLC"/>
<evidence type="ECO:0000259" key="2">
    <source>
        <dbReference type="Pfam" id="PF24758"/>
    </source>
</evidence>
<keyword evidence="4" id="KW-1185">Reference proteome</keyword>
<dbReference type="Proteomes" id="UP000026962">
    <property type="component" value="Chromosome 8"/>
</dbReference>
<feature type="domain" description="F-box" evidence="1">
    <location>
        <begin position="136"/>
        <end position="173"/>
    </location>
</feature>
<evidence type="ECO:0000313" key="4">
    <source>
        <dbReference type="Proteomes" id="UP000026962"/>
    </source>
</evidence>
<reference evidence="3" key="1">
    <citation type="submission" date="2015-04" db="UniProtKB">
        <authorList>
            <consortium name="EnsemblPlants"/>
        </authorList>
    </citation>
    <scope>IDENTIFICATION</scope>
</reference>
<proteinExistence type="predicted"/>
<dbReference type="SUPFAM" id="SSF81383">
    <property type="entry name" value="F-box domain"/>
    <property type="match status" value="1"/>
</dbReference>
<feature type="domain" description="F-box/LRR-repeat protein 15/At3g58940/PEG3-like LRR" evidence="2">
    <location>
        <begin position="214"/>
        <end position="300"/>
    </location>
</feature>
<dbReference type="InterPro" id="IPR055411">
    <property type="entry name" value="LRR_FXL15/At3g58940/PEG3-like"/>
</dbReference>
<dbReference type="InterPro" id="IPR036047">
    <property type="entry name" value="F-box-like_dom_sf"/>
</dbReference>
<dbReference type="STRING" id="4537.A0A0E0LT50"/>
<dbReference type="HOGENOM" id="CLU_835185_0_0_1"/>
<dbReference type="EnsemblPlants" id="OPUNC08G08040.1">
    <property type="protein sequence ID" value="OPUNC08G08040.1"/>
    <property type="gene ID" value="OPUNC08G08040"/>
</dbReference>